<dbReference type="AlphaFoldDB" id="A0A9J6GP24"/>
<reference evidence="2 3" key="1">
    <citation type="journal article" date="2020" name="Cell">
        <title>Large-Scale Comparative Analyses of Tick Genomes Elucidate Their Genetic Diversity and Vector Capacities.</title>
        <authorList>
            <consortium name="Tick Genome and Microbiome Consortium (TIGMIC)"/>
            <person name="Jia N."/>
            <person name="Wang J."/>
            <person name="Shi W."/>
            <person name="Du L."/>
            <person name="Sun Y."/>
            <person name="Zhan W."/>
            <person name="Jiang J.F."/>
            <person name="Wang Q."/>
            <person name="Zhang B."/>
            <person name="Ji P."/>
            <person name="Bell-Sakyi L."/>
            <person name="Cui X.M."/>
            <person name="Yuan T.T."/>
            <person name="Jiang B.G."/>
            <person name="Yang W.F."/>
            <person name="Lam T.T."/>
            <person name="Chang Q.C."/>
            <person name="Ding S.J."/>
            <person name="Wang X.J."/>
            <person name="Zhu J.G."/>
            <person name="Ruan X.D."/>
            <person name="Zhao L."/>
            <person name="Wei J.T."/>
            <person name="Ye R.Z."/>
            <person name="Que T.C."/>
            <person name="Du C.H."/>
            <person name="Zhou Y.H."/>
            <person name="Cheng J.X."/>
            <person name="Dai P.F."/>
            <person name="Guo W.B."/>
            <person name="Han X.H."/>
            <person name="Huang E.J."/>
            <person name="Li L.F."/>
            <person name="Wei W."/>
            <person name="Gao Y.C."/>
            <person name="Liu J.Z."/>
            <person name="Shao H.Z."/>
            <person name="Wang X."/>
            <person name="Wang C.C."/>
            <person name="Yang T.C."/>
            <person name="Huo Q.B."/>
            <person name="Li W."/>
            <person name="Chen H.Y."/>
            <person name="Chen S.E."/>
            <person name="Zhou L.G."/>
            <person name="Ni X.B."/>
            <person name="Tian J.H."/>
            <person name="Sheng Y."/>
            <person name="Liu T."/>
            <person name="Pan Y.S."/>
            <person name="Xia L.Y."/>
            <person name="Li J."/>
            <person name="Zhao F."/>
            <person name="Cao W.C."/>
        </authorList>
    </citation>
    <scope>NUCLEOTIDE SEQUENCE [LARGE SCALE GENOMIC DNA]</scope>
    <source>
        <strain evidence="2">HaeL-2018</strain>
    </source>
</reference>
<organism evidence="2 3">
    <name type="scientific">Haemaphysalis longicornis</name>
    <name type="common">Bush tick</name>
    <dbReference type="NCBI Taxonomy" id="44386"/>
    <lineage>
        <taxon>Eukaryota</taxon>
        <taxon>Metazoa</taxon>
        <taxon>Ecdysozoa</taxon>
        <taxon>Arthropoda</taxon>
        <taxon>Chelicerata</taxon>
        <taxon>Arachnida</taxon>
        <taxon>Acari</taxon>
        <taxon>Parasitiformes</taxon>
        <taxon>Ixodida</taxon>
        <taxon>Ixodoidea</taxon>
        <taxon>Ixodidae</taxon>
        <taxon>Haemaphysalinae</taxon>
        <taxon>Haemaphysalis</taxon>
    </lineage>
</organism>
<evidence type="ECO:0000313" key="3">
    <source>
        <dbReference type="Proteomes" id="UP000821853"/>
    </source>
</evidence>
<sequence length="143" mass="16220">MTTTPNEMRPGRADEDLEDWIRLYERYAAAEEARRWYSSVLRETSATRPLGDVAAVAGSSPRGFAGENVQDWAYIQLQERRQQLTHVGAMAQHAMAAMPTHALPGFVASSPFWEERDHRDRRGPAAEHCNREADNKRPRSPDT</sequence>
<evidence type="ECO:0000256" key="1">
    <source>
        <dbReference type="SAM" id="MobiDB-lite"/>
    </source>
</evidence>
<dbReference type="EMBL" id="JABSTR010000008">
    <property type="protein sequence ID" value="KAH9376352.1"/>
    <property type="molecule type" value="Genomic_DNA"/>
</dbReference>
<keyword evidence="3" id="KW-1185">Reference proteome</keyword>
<name>A0A9J6GP24_HAELO</name>
<dbReference type="VEuPathDB" id="VectorBase:HLOH_044288"/>
<comment type="caution">
    <text evidence="2">The sequence shown here is derived from an EMBL/GenBank/DDBJ whole genome shotgun (WGS) entry which is preliminary data.</text>
</comment>
<feature type="region of interest" description="Disordered" evidence="1">
    <location>
        <begin position="114"/>
        <end position="143"/>
    </location>
</feature>
<evidence type="ECO:0000313" key="2">
    <source>
        <dbReference type="EMBL" id="KAH9376352.1"/>
    </source>
</evidence>
<accession>A0A9J6GP24</accession>
<dbReference type="OrthoDB" id="10037266at2759"/>
<protein>
    <submittedName>
        <fullName evidence="2">Uncharacterized protein</fullName>
    </submittedName>
</protein>
<gene>
    <name evidence="2" type="ORF">HPB48_000385</name>
</gene>
<proteinExistence type="predicted"/>
<dbReference type="Proteomes" id="UP000821853">
    <property type="component" value="Unassembled WGS sequence"/>
</dbReference>